<dbReference type="KEGG" id="qso:IRL76_11575"/>
<evidence type="ECO:0000313" key="4">
    <source>
        <dbReference type="Proteomes" id="UP000594459"/>
    </source>
</evidence>
<sequence>MERRNLIIIGVAVVLGLIAVYLANAYFSGVEEQQERVAEEQQLVRIAVASQDLDFGSPLTPDNVRLVNWPAQSVPAGAFTDMARFAGRDVAIRPIAQGEPILQSRISERAILSENIPDDMRAVTIPVNEVAGVAGFVTPGDAVDVLMTRTIPGGNDEKMTSVILENVQVIAIDRRASESSTEPQELKMATLLVDQDNAQKLTLAVESGRLSLALRNVENQTVGATRVVTTRDLPGGAIRYSQRSTGGGGGGTPAPRAAPYRAPSGPAASGTTTFVPSYGGPSMVIYRGTEGARQEVNRGN</sequence>
<name>A0A7S8F3R7_9SPHN</name>
<organism evidence="3 4">
    <name type="scientific">Qipengyuania soli</name>
    <dbReference type="NCBI Taxonomy" id="2782568"/>
    <lineage>
        <taxon>Bacteria</taxon>
        <taxon>Pseudomonadati</taxon>
        <taxon>Pseudomonadota</taxon>
        <taxon>Alphaproteobacteria</taxon>
        <taxon>Sphingomonadales</taxon>
        <taxon>Erythrobacteraceae</taxon>
        <taxon>Qipengyuania</taxon>
    </lineage>
</organism>
<dbReference type="InterPro" id="IPR017592">
    <property type="entry name" value="Pilus_assmbl_Flp-typ_CpaB"/>
</dbReference>
<dbReference type="Proteomes" id="UP000594459">
    <property type="component" value="Chromosome"/>
</dbReference>
<feature type="domain" description="SAF" evidence="2">
    <location>
        <begin position="44"/>
        <end position="107"/>
    </location>
</feature>
<reference evidence="3 4" key="1">
    <citation type="submission" date="2020-11" db="EMBL/GenBank/DDBJ databases">
        <title>The genome sequence of Erythrobacter sp. 6D36.</title>
        <authorList>
            <person name="Liu Y."/>
        </authorList>
    </citation>
    <scope>NUCLEOTIDE SEQUENCE [LARGE SCALE GENOMIC DNA]</scope>
    <source>
        <strain evidence="3 4">6D36</strain>
    </source>
</reference>
<dbReference type="CDD" id="cd11614">
    <property type="entry name" value="SAF_CpaB_FlgA_like"/>
    <property type="match status" value="1"/>
</dbReference>
<keyword evidence="4" id="KW-1185">Reference proteome</keyword>
<dbReference type="EMBL" id="CP064654">
    <property type="protein sequence ID" value="QPC98473.1"/>
    <property type="molecule type" value="Genomic_DNA"/>
</dbReference>
<feature type="compositionally biased region" description="Low complexity" evidence="1">
    <location>
        <begin position="253"/>
        <end position="270"/>
    </location>
</feature>
<dbReference type="Pfam" id="PF16976">
    <property type="entry name" value="RcpC"/>
    <property type="match status" value="1"/>
</dbReference>
<dbReference type="SMART" id="SM00858">
    <property type="entry name" value="SAF"/>
    <property type="match status" value="1"/>
</dbReference>
<feature type="region of interest" description="Disordered" evidence="1">
    <location>
        <begin position="234"/>
        <end position="282"/>
    </location>
</feature>
<dbReference type="AlphaFoldDB" id="A0A7S8F3R7"/>
<proteinExistence type="predicted"/>
<evidence type="ECO:0000256" key="1">
    <source>
        <dbReference type="SAM" id="MobiDB-lite"/>
    </source>
</evidence>
<evidence type="ECO:0000313" key="3">
    <source>
        <dbReference type="EMBL" id="QPC98473.1"/>
    </source>
</evidence>
<protein>
    <submittedName>
        <fullName evidence="3">Flp pilus assembly protein CpaB</fullName>
    </submittedName>
</protein>
<accession>A0A7S8F3R7</accession>
<dbReference type="Pfam" id="PF08666">
    <property type="entry name" value="SAF"/>
    <property type="match status" value="1"/>
</dbReference>
<gene>
    <name evidence="3" type="primary">cpaB</name>
    <name evidence="3" type="ORF">IRL76_11575</name>
</gene>
<evidence type="ECO:0000259" key="2">
    <source>
        <dbReference type="SMART" id="SM00858"/>
    </source>
</evidence>
<dbReference type="InterPro" id="IPR013974">
    <property type="entry name" value="SAF"/>
</dbReference>
<dbReference type="NCBIfam" id="TIGR03177">
    <property type="entry name" value="pilus_cpaB"/>
    <property type="match status" value="1"/>
</dbReference>
<dbReference type="InterPro" id="IPR031571">
    <property type="entry name" value="RcpC_dom"/>
</dbReference>
<dbReference type="RefSeq" id="WP_200981480.1">
    <property type="nucleotide sequence ID" value="NZ_CP064654.1"/>
</dbReference>